<dbReference type="InterPro" id="IPR032687">
    <property type="entry name" value="AraC-type_N"/>
</dbReference>
<dbReference type="Gene3D" id="3.40.50.12780">
    <property type="entry name" value="N-terminal domain of ligase-like"/>
    <property type="match status" value="1"/>
</dbReference>
<comment type="subcellular location">
    <subcellularLocation>
        <location evidence="1">Membrane</location>
        <topology evidence="1">Peripheral membrane protein</topology>
    </subcellularLocation>
</comment>
<sequence>MTKRHWTGSYGSIPAEIDADRFPSVSALLDNAMHRFADRPAFHSYGRTLTYADVDRLSTALAAYLQQVVGVRKGDRVAVMLPNVLAFPVAFVAVAKIGAIQVNVNPLYTARELEHQLNDAGVEVALVCGGSMGTFAEVVGGTRVRTVLSVGRGDLGVVDAPAGTCDALPPGSIPLADAMAAGEALAFEPVELGGADLLLLQYTGGTTGLSKGAALSHRNLVANIEQFGAIVPAAREPGEEVVVTAIPLYHIFALTVNFLSYFAIGAQNWLIANPRDMDGFIDVLKAARPTVFVGVNTLYAGLAGHPRLTEVDWSRLKLSAGGGAAVIDVISSRWKAVTGNFIREGYGLSETSPVVSFNPQSIDSFTGTTGLPLPSTDVKLLDDQDNEVAIGGAGEICVKGPQVMSGYWQKPDANAAAFTADGYFRTGDVGVFDEAGFLRIVDRKKDMIIVSGFNVYPNEVEAVATAVPGVAECACIGVPDARTGEAVKLFVVLAQDAYVTEEQLVAHCRESLAAYKVPKLIRFVDRAAEVDRRQDPAPGTQPHRLMASARRAAPGAPRARKAPREPLKYNASGSIDGDAMTGSDSLSAQPGPAPAPGRALPSPSATVPISLVNGFLASAGVQRDVVERYLRGAGIPIELLGEPHARVTEEQFSTLYRTLAIDLDDEMPGIFSRPLRGGTLKYLCLSLLDARNLETTLHRFGQFFHILLDDFFVESKRDGLVAQVLLRPNDAVGPIGALGQELMLKLVHGVCSWLIGQKIPLLQIEFACPRPRHAVDHLYFFTGAVQFDCERTLMRFSADYLDAPIRQSKRNLRKFLARAPGDWIFESFSEQLVCHRVRQYLSEALPDLPVIDHAAEHLHCSVRTLSRHLAAEGTTFQVLKDELRRDIAIQRLTDTPDTIAAIGADIGFDDPSAFHRAFRHWTGSTPGTYRRRA</sequence>
<dbReference type="GO" id="GO:0004467">
    <property type="term" value="F:long-chain fatty acid-CoA ligase activity"/>
    <property type="evidence" value="ECO:0007669"/>
    <property type="project" value="UniProtKB-EC"/>
</dbReference>
<protein>
    <recommendedName>
        <fullName evidence="8">Long-chain-fatty-acid--CoA ligase</fullName>
        <ecNumber evidence="7">6.2.1.3</ecNumber>
    </recommendedName>
    <alternativeName>
        <fullName evidence="9">Long-chain acyl-CoA synthetase</fullName>
    </alternativeName>
</protein>
<organism evidence="12 13">
    <name type="scientific">Burkholderia lata (strain ATCC 17760 / DSM 23089 / LMG 22485 / NCIMB 9086 / R18194 / 383)</name>
    <dbReference type="NCBI Taxonomy" id="482957"/>
    <lineage>
        <taxon>Bacteria</taxon>
        <taxon>Pseudomonadati</taxon>
        <taxon>Pseudomonadota</taxon>
        <taxon>Betaproteobacteria</taxon>
        <taxon>Burkholderiales</taxon>
        <taxon>Burkholderiaceae</taxon>
        <taxon>Burkholderia</taxon>
        <taxon>Burkholderia cepacia complex</taxon>
    </lineage>
</organism>
<dbReference type="SUPFAM" id="SSF46689">
    <property type="entry name" value="Homeodomain-like"/>
    <property type="match status" value="1"/>
</dbReference>
<dbReference type="Pfam" id="PF12625">
    <property type="entry name" value="Arabinose_bd"/>
    <property type="match status" value="1"/>
</dbReference>
<evidence type="ECO:0000256" key="1">
    <source>
        <dbReference type="ARBA" id="ARBA00004170"/>
    </source>
</evidence>
<comment type="pathway">
    <text evidence="2">Lipid metabolism; fatty acid beta-oxidation.</text>
</comment>
<feature type="compositionally biased region" description="Low complexity" evidence="10">
    <location>
        <begin position="547"/>
        <end position="557"/>
    </location>
</feature>
<evidence type="ECO:0000256" key="8">
    <source>
        <dbReference type="ARBA" id="ARBA00039545"/>
    </source>
</evidence>
<dbReference type="InterPro" id="IPR018060">
    <property type="entry name" value="HTH_AraC"/>
</dbReference>
<keyword evidence="6" id="KW-0804">Transcription</keyword>
<dbReference type="InterPro" id="IPR000873">
    <property type="entry name" value="AMP-dep_synth/lig_dom"/>
</dbReference>
<evidence type="ECO:0000256" key="4">
    <source>
        <dbReference type="ARBA" id="ARBA00023015"/>
    </source>
</evidence>
<dbReference type="GO" id="GO:0003700">
    <property type="term" value="F:DNA-binding transcription factor activity"/>
    <property type="evidence" value="ECO:0007669"/>
    <property type="project" value="InterPro"/>
</dbReference>
<evidence type="ECO:0000256" key="9">
    <source>
        <dbReference type="ARBA" id="ARBA00042773"/>
    </source>
</evidence>
<dbReference type="Gene3D" id="3.30.300.30">
    <property type="match status" value="1"/>
</dbReference>
<dbReference type="InterPro" id="IPR042099">
    <property type="entry name" value="ANL_N_sf"/>
</dbReference>
<dbReference type="Pfam" id="PF13193">
    <property type="entry name" value="AMP-binding_C"/>
    <property type="match status" value="1"/>
</dbReference>
<evidence type="ECO:0000256" key="7">
    <source>
        <dbReference type="ARBA" id="ARBA00026121"/>
    </source>
</evidence>
<dbReference type="Gene3D" id="1.10.10.60">
    <property type="entry name" value="Homeodomain-like"/>
    <property type="match status" value="1"/>
</dbReference>
<feature type="region of interest" description="Disordered" evidence="10">
    <location>
        <begin position="532"/>
        <end position="601"/>
    </location>
</feature>
<dbReference type="AlphaFoldDB" id="A0A6P2L013"/>
<dbReference type="GO" id="GO:0043565">
    <property type="term" value="F:sequence-specific DNA binding"/>
    <property type="evidence" value="ECO:0007669"/>
    <property type="project" value="InterPro"/>
</dbReference>
<dbReference type="GO" id="GO:0016020">
    <property type="term" value="C:membrane"/>
    <property type="evidence" value="ECO:0007669"/>
    <property type="project" value="UniProtKB-SubCell"/>
</dbReference>
<dbReference type="EC" id="6.2.1.3" evidence="7"/>
<evidence type="ECO:0000256" key="5">
    <source>
        <dbReference type="ARBA" id="ARBA00023136"/>
    </source>
</evidence>
<dbReference type="PROSITE" id="PS01124">
    <property type="entry name" value="HTH_ARAC_FAMILY_2"/>
    <property type="match status" value="1"/>
</dbReference>
<evidence type="ECO:0000256" key="3">
    <source>
        <dbReference type="ARBA" id="ARBA00022598"/>
    </source>
</evidence>
<dbReference type="Proteomes" id="UP000494218">
    <property type="component" value="Unassembled WGS sequence"/>
</dbReference>
<dbReference type="SMART" id="SM00342">
    <property type="entry name" value="HTH_ARAC"/>
    <property type="match status" value="1"/>
</dbReference>
<dbReference type="PANTHER" id="PTHR43767:SF8">
    <property type="entry name" value="LONG-CHAIN-FATTY-ACID--COA LIGASE"/>
    <property type="match status" value="1"/>
</dbReference>
<evidence type="ECO:0000256" key="10">
    <source>
        <dbReference type="SAM" id="MobiDB-lite"/>
    </source>
</evidence>
<keyword evidence="3" id="KW-0436">Ligase</keyword>
<dbReference type="InterPro" id="IPR025110">
    <property type="entry name" value="AMP-bd_C"/>
</dbReference>
<dbReference type="EMBL" id="CABVPW010000012">
    <property type="protein sequence ID" value="VWB60270.1"/>
    <property type="molecule type" value="Genomic_DNA"/>
</dbReference>
<name>A0A6P2L013_BURL3</name>
<dbReference type="PANTHER" id="PTHR43767">
    <property type="entry name" value="LONG-CHAIN-FATTY-ACID--COA LIGASE"/>
    <property type="match status" value="1"/>
</dbReference>
<proteinExistence type="predicted"/>
<dbReference type="InterPro" id="IPR050237">
    <property type="entry name" value="ATP-dep_AMP-bd_enzyme"/>
</dbReference>
<accession>A0A6P2L013</accession>
<evidence type="ECO:0000313" key="13">
    <source>
        <dbReference type="Proteomes" id="UP000494218"/>
    </source>
</evidence>
<dbReference type="PROSITE" id="PS00455">
    <property type="entry name" value="AMP_BINDING"/>
    <property type="match status" value="1"/>
</dbReference>
<dbReference type="Pfam" id="PF00501">
    <property type="entry name" value="AMP-binding"/>
    <property type="match status" value="1"/>
</dbReference>
<evidence type="ECO:0000313" key="12">
    <source>
        <dbReference type="EMBL" id="VWB60270.1"/>
    </source>
</evidence>
<dbReference type="SUPFAM" id="SSF56801">
    <property type="entry name" value="Acetyl-CoA synthetase-like"/>
    <property type="match status" value="1"/>
</dbReference>
<feature type="compositionally biased region" description="Low complexity" evidence="10">
    <location>
        <begin position="585"/>
        <end position="601"/>
    </location>
</feature>
<dbReference type="CDD" id="cd05936">
    <property type="entry name" value="FC-FACS_FadD_like"/>
    <property type="match status" value="1"/>
</dbReference>
<dbReference type="InterPro" id="IPR020845">
    <property type="entry name" value="AMP-binding_CS"/>
</dbReference>
<evidence type="ECO:0000256" key="2">
    <source>
        <dbReference type="ARBA" id="ARBA00005005"/>
    </source>
</evidence>
<feature type="domain" description="HTH araC/xylS-type" evidence="11">
    <location>
        <begin position="835"/>
        <end position="932"/>
    </location>
</feature>
<keyword evidence="4" id="KW-0805">Transcription regulation</keyword>
<dbReference type="InterPro" id="IPR045851">
    <property type="entry name" value="AMP-bd_C_sf"/>
</dbReference>
<keyword evidence="5" id="KW-0472">Membrane</keyword>
<dbReference type="InterPro" id="IPR009057">
    <property type="entry name" value="Homeodomain-like_sf"/>
</dbReference>
<evidence type="ECO:0000256" key="6">
    <source>
        <dbReference type="ARBA" id="ARBA00023163"/>
    </source>
</evidence>
<dbReference type="Pfam" id="PF12833">
    <property type="entry name" value="HTH_18"/>
    <property type="match status" value="1"/>
</dbReference>
<reference evidence="12 13" key="1">
    <citation type="submission" date="2019-09" db="EMBL/GenBank/DDBJ databases">
        <authorList>
            <person name="Depoorter E."/>
        </authorList>
    </citation>
    <scope>NUCLEOTIDE SEQUENCE [LARGE SCALE GENOMIC DNA]</scope>
    <source>
        <strain evidence="12">LMG 23254</strain>
    </source>
</reference>
<gene>
    <name evidence="12" type="ORF">BLA23254_02784</name>
</gene>
<evidence type="ECO:0000259" key="11">
    <source>
        <dbReference type="PROSITE" id="PS01124"/>
    </source>
</evidence>